<name>A0A2A5MDI4_9ENTR</name>
<dbReference type="EMBL" id="NXHG01000021">
    <property type="protein sequence ID" value="PCM58993.1"/>
    <property type="molecule type" value="Genomic_DNA"/>
</dbReference>
<proteinExistence type="predicted"/>
<comment type="caution">
    <text evidence="1">The sequence shown here is derived from an EMBL/GenBank/DDBJ whole genome shotgun (WGS) entry which is preliminary data.</text>
</comment>
<protein>
    <submittedName>
        <fullName evidence="1">Uncharacterized protein</fullName>
    </submittedName>
</protein>
<dbReference type="Proteomes" id="UP000217648">
    <property type="component" value="Unassembled WGS sequence"/>
</dbReference>
<evidence type="ECO:0000313" key="1">
    <source>
        <dbReference type="EMBL" id="PCM58993.1"/>
    </source>
</evidence>
<organism evidence="1 2">
    <name type="scientific">Klebsiella quasipneumoniae</name>
    <dbReference type="NCBI Taxonomy" id="1463165"/>
    <lineage>
        <taxon>Bacteria</taxon>
        <taxon>Pseudomonadati</taxon>
        <taxon>Pseudomonadota</taxon>
        <taxon>Gammaproteobacteria</taxon>
        <taxon>Enterobacterales</taxon>
        <taxon>Enterobacteriaceae</taxon>
        <taxon>Klebsiella/Raoultella group</taxon>
        <taxon>Klebsiella</taxon>
        <taxon>Klebsiella pneumoniae complex</taxon>
    </lineage>
</organism>
<evidence type="ECO:0000313" key="2">
    <source>
        <dbReference type="Proteomes" id="UP000217648"/>
    </source>
</evidence>
<dbReference type="AlphaFoldDB" id="A0A2A5MDI4"/>
<reference evidence="1 2" key="1">
    <citation type="submission" date="2017-09" db="EMBL/GenBank/DDBJ databases">
        <title>Mdr eskape-Ghana.</title>
        <authorList>
            <person name="Agyepong N."/>
            <person name="Janice J."/>
            <person name="Samuelsen O."/>
            <person name="Owusu-Ofori A."/>
            <person name="Sundsfjord A."/>
            <person name="Essack S."/>
            <person name="Pedersen T."/>
        </authorList>
    </citation>
    <scope>NUCLEOTIDE SEQUENCE [LARGE SCALE GENOMIC DNA]</scope>
    <source>
        <strain evidence="1 2">46</strain>
    </source>
</reference>
<sequence>MTRLKAAPVKKQPSQVTVRFRFQLMGVSADDIGFHWPAQQVKLRENMSLLIMRLGNKCRNGGELLKLKQSVKPERWGFPAGMSAAGKGISSGRACLRGGF</sequence>
<gene>
    <name evidence="1" type="ORF">CP911_24785</name>
</gene>
<accession>A0A2A5MDI4</accession>